<evidence type="ECO:0000313" key="3">
    <source>
        <dbReference type="EMBL" id="CAG9279351.1"/>
    </source>
</evidence>
<evidence type="ECO:0000259" key="2">
    <source>
        <dbReference type="PROSITE" id="PS50106"/>
    </source>
</evidence>
<feature type="compositionally biased region" description="Polar residues" evidence="1">
    <location>
        <begin position="399"/>
        <end position="414"/>
    </location>
</feature>
<accession>A0A8J9X1N9</accession>
<dbReference type="EMBL" id="OU594952">
    <property type="protein sequence ID" value="CAG9279351.1"/>
    <property type="molecule type" value="Genomic_DNA"/>
</dbReference>
<feature type="compositionally biased region" description="Low complexity" evidence="1">
    <location>
        <begin position="423"/>
        <end position="433"/>
    </location>
</feature>
<dbReference type="InterPro" id="IPR036034">
    <property type="entry name" value="PDZ_sf"/>
</dbReference>
<feature type="compositionally biased region" description="Acidic residues" evidence="1">
    <location>
        <begin position="124"/>
        <end position="135"/>
    </location>
</feature>
<dbReference type="Gene3D" id="2.30.42.10">
    <property type="match status" value="1"/>
</dbReference>
<feature type="compositionally biased region" description="Low complexity" evidence="1">
    <location>
        <begin position="464"/>
        <end position="478"/>
    </location>
</feature>
<protein>
    <recommendedName>
        <fullName evidence="2">PDZ domain-containing protein</fullName>
    </recommendedName>
</protein>
<feature type="domain" description="PDZ" evidence="2">
    <location>
        <begin position="710"/>
        <end position="774"/>
    </location>
</feature>
<dbReference type="PANTHER" id="PTHR38909:SF1">
    <property type="entry name" value="G PROTEIN GAMMA DOMAIN-CONTAINING PROTEIN"/>
    <property type="match status" value="1"/>
</dbReference>
<dbReference type="InterPro" id="IPR001478">
    <property type="entry name" value="PDZ"/>
</dbReference>
<feature type="compositionally biased region" description="Low complexity" evidence="1">
    <location>
        <begin position="311"/>
        <end position="329"/>
    </location>
</feature>
<dbReference type="Pfam" id="PF00595">
    <property type="entry name" value="PDZ"/>
    <property type="match status" value="1"/>
</dbReference>
<feature type="region of interest" description="Disordered" evidence="1">
    <location>
        <begin position="1"/>
        <end position="144"/>
    </location>
</feature>
<dbReference type="SUPFAM" id="SSF50156">
    <property type="entry name" value="PDZ domain-like"/>
    <property type="match status" value="1"/>
</dbReference>
<feature type="compositionally biased region" description="Basic residues" evidence="1">
    <location>
        <begin position="627"/>
        <end position="638"/>
    </location>
</feature>
<dbReference type="PROSITE" id="PS50106">
    <property type="entry name" value="PDZ"/>
    <property type="match status" value="1"/>
</dbReference>
<dbReference type="AlphaFoldDB" id="A0A8J9X1N9"/>
<feature type="compositionally biased region" description="Polar residues" evidence="1">
    <location>
        <begin position="255"/>
        <end position="266"/>
    </location>
</feature>
<feature type="compositionally biased region" description="Low complexity" evidence="1">
    <location>
        <begin position="583"/>
        <end position="597"/>
    </location>
</feature>
<reference evidence="3" key="1">
    <citation type="submission" date="2022-02" db="EMBL/GenBank/DDBJ databases">
        <authorList>
            <person name="Giguere J D."/>
        </authorList>
    </citation>
    <scope>NUCLEOTIDE SEQUENCE</scope>
    <source>
        <strain evidence="3">CCAP 1055/1</strain>
    </source>
</reference>
<feature type="region of interest" description="Disordered" evidence="1">
    <location>
        <begin position="671"/>
        <end position="710"/>
    </location>
</feature>
<feature type="region of interest" description="Disordered" evidence="1">
    <location>
        <begin position="399"/>
        <end position="561"/>
    </location>
</feature>
<organism evidence="3">
    <name type="scientific">Phaeodactylum tricornutum</name>
    <name type="common">Diatom</name>
    <dbReference type="NCBI Taxonomy" id="2850"/>
    <lineage>
        <taxon>Eukaryota</taxon>
        <taxon>Sar</taxon>
        <taxon>Stramenopiles</taxon>
        <taxon>Ochrophyta</taxon>
        <taxon>Bacillariophyta</taxon>
        <taxon>Bacillariophyceae</taxon>
        <taxon>Bacillariophycidae</taxon>
        <taxon>Naviculales</taxon>
        <taxon>Phaeodactylaceae</taxon>
        <taxon>Phaeodactylum</taxon>
    </lineage>
</organism>
<dbReference type="Proteomes" id="UP000836788">
    <property type="component" value="Chromosome 11"/>
</dbReference>
<sequence length="813" mass="87860">MGFFAKLFRRKGGSSNNDENGDPRSLRRARKSVKPTALPSSPEDDHGAPGPDDALVPSSPRTAAATTPPGRHRPDETHGSQRPSTGNRHDRIVLGPRNAEASPAESNGSSGTGQPIGKYSGPVDLDDTDVETADESNERLSRAHLEQFDLLQELTGETYRSSSNNNRTKLDDNINLAHFPTFNMTEPATTRFSAGSDTLVDGMDDARSDAESSTFNVSTDAEDTEYESLRRSGVLPKHLLVNRKVANLSLDEDTSAVQTDGETSLFPNLLTDDESNLTDSSFSPQRKLVNLKKTPASSSRMQIVPVMSKETSPTSPNSNNDSHTSMSSSWKSPRTNGDDGFGSSTVVSFPNTYSGSTQTTASTSPRVLDTAKSADHTSDFAVDPFADFADFSQADFNGQQQEETRQNNQISPGMNKTPRLLEDSTSLTDLLSKAKSKSRSRKSGDSVNSAPAMSSALVRDHYSLSRTKSSSRTTSKYSGTEVRSSHESGASVSDIIKNLEATQPTPNSRRYRGDAMSAHSRDASTSIRSTKERIRARRRGNSRRTSNADSDEDSDGDKDNDRWLFDEVAGALGPRGIAADLESLSGRSNRSRSSGGARSHKSHRSHRSRSSRRLLKGSGESVESHGSRRSRSSRHSRYSTRSYMSQMSEQSRSVANDLLRLEMQLAMVGEGSATEDAATRHSNGSNPRRPAPSASPRRPLANTAAPRRSRVTVTAPAGKLGIILANRSDAKGTIVSGVRTSSVLVEKVSPGDRIVAIDGEDVSLMAVSEITTIMARKSDFERSLTVLTTPRAISAAIDSEAASASFQQRYNRN</sequence>
<feature type="compositionally biased region" description="Polar residues" evidence="1">
    <location>
        <begin position="104"/>
        <end position="113"/>
    </location>
</feature>
<gene>
    <name evidence="3" type="ORF">PTTT1_LOCUS9813</name>
</gene>
<feature type="region of interest" description="Disordered" evidence="1">
    <location>
        <begin position="580"/>
        <end position="651"/>
    </location>
</feature>
<name>A0A8J9X1N9_PHATR</name>
<dbReference type="PANTHER" id="PTHR38909">
    <property type="entry name" value="G PROTEIN GAMMA DOMAIN-CONTAINING PROTEIN"/>
    <property type="match status" value="1"/>
</dbReference>
<feature type="region of interest" description="Disordered" evidence="1">
    <location>
        <begin position="254"/>
        <end position="343"/>
    </location>
</feature>
<evidence type="ECO:0000256" key="1">
    <source>
        <dbReference type="SAM" id="MobiDB-lite"/>
    </source>
</evidence>
<feature type="compositionally biased region" description="Low complexity" evidence="1">
    <location>
        <begin position="687"/>
        <end position="699"/>
    </location>
</feature>
<proteinExistence type="predicted"/>
<feature type="compositionally biased region" description="Basic residues" evidence="1">
    <location>
        <begin position="598"/>
        <end position="615"/>
    </location>
</feature>